<dbReference type="InterPro" id="IPR013346">
    <property type="entry name" value="NrdE_NrdA_C"/>
</dbReference>
<comment type="catalytic activity">
    <reaction evidence="6">
        <text>a 2'-deoxyribonucleoside 5'-diphosphate + [thioredoxin]-disulfide + H2O = a ribonucleoside 5'-diphosphate + [thioredoxin]-dithiol</text>
        <dbReference type="Rhea" id="RHEA:23252"/>
        <dbReference type="Rhea" id="RHEA-COMP:10698"/>
        <dbReference type="Rhea" id="RHEA-COMP:10700"/>
        <dbReference type="ChEBI" id="CHEBI:15377"/>
        <dbReference type="ChEBI" id="CHEBI:29950"/>
        <dbReference type="ChEBI" id="CHEBI:50058"/>
        <dbReference type="ChEBI" id="CHEBI:57930"/>
        <dbReference type="ChEBI" id="CHEBI:73316"/>
        <dbReference type="EC" id="1.17.4.1"/>
    </reaction>
</comment>
<dbReference type="Proteomes" id="UP000799118">
    <property type="component" value="Unassembled WGS sequence"/>
</dbReference>
<dbReference type="SUPFAM" id="SSF51998">
    <property type="entry name" value="PFL-like glycyl radical enzymes"/>
    <property type="match status" value="1"/>
</dbReference>
<dbReference type="PROSITE" id="PS00089">
    <property type="entry name" value="RIBORED_LARGE"/>
    <property type="match status" value="1"/>
</dbReference>
<dbReference type="InterPro" id="IPR013509">
    <property type="entry name" value="RNR_lsu_N"/>
</dbReference>
<accession>A0A6A4GFT3</accession>
<name>A0A6A4GFT3_9AGAR</name>
<evidence type="ECO:0000256" key="6">
    <source>
        <dbReference type="RuleBase" id="RU003410"/>
    </source>
</evidence>
<dbReference type="GO" id="GO:0004748">
    <property type="term" value="F:ribonucleoside-diphosphate reductase activity, thioredoxin disulfide as acceptor"/>
    <property type="evidence" value="ECO:0007669"/>
    <property type="project" value="UniProtKB-EC"/>
</dbReference>
<dbReference type="SUPFAM" id="SSF48168">
    <property type="entry name" value="R1 subunit of ribonucleotide reductase, N-terminal domain"/>
    <property type="match status" value="1"/>
</dbReference>
<evidence type="ECO:0000256" key="3">
    <source>
        <dbReference type="ARBA" id="ARBA00023002"/>
    </source>
</evidence>
<dbReference type="OrthoDB" id="3000483at2759"/>
<dbReference type="InterPro" id="IPR008926">
    <property type="entry name" value="RNR_R1-su_N"/>
</dbReference>
<dbReference type="AlphaFoldDB" id="A0A6A4GFT3"/>
<proteinExistence type="inferred from homology"/>
<dbReference type="EC" id="1.17.4.1" evidence="2 6"/>
<keyword evidence="9" id="KW-1185">Reference proteome</keyword>
<protein>
    <recommendedName>
        <fullName evidence="2 6">Ribonucleoside-diphosphate reductase</fullName>
        <ecNumber evidence="2 6">1.17.4.1</ecNumber>
    </recommendedName>
</protein>
<evidence type="ECO:0000256" key="2">
    <source>
        <dbReference type="ARBA" id="ARBA00012274"/>
    </source>
</evidence>
<reference evidence="8" key="1">
    <citation type="journal article" date="2019" name="Environ. Microbiol.">
        <title>Fungal ecological strategies reflected in gene transcription - a case study of two litter decomposers.</title>
        <authorList>
            <person name="Barbi F."/>
            <person name="Kohler A."/>
            <person name="Barry K."/>
            <person name="Baskaran P."/>
            <person name="Daum C."/>
            <person name="Fauchery L."/>
            <person name="Ihrmark K."/>
            <person name="Kuo A."/>
            <person name="LaButti K."/>
            <person name="Lipzen A."/>
            <person name="Morin E."/>
            <person name="Grigoriev I.V."/>
            <person name="Henrissat B."/>
            <person name="Lindahl B."/>
            <person name="Martin F."/>
        </authorList>
    </citation>
    <scope>NUCLEOTIDE SEQUENCE</scope>
    <source>
        <strain evidence="8">JB14</strain>
    </source>
</reference>
<dbReference type="EMBL" id="ML770162">
    <property type="protein sequence ID" value="KAE9384358.1"/>
    <property type="molecule type" value="Genomic_DNA"/>
</dbReference>
<comment type="similarity">
    <text evidence="1 6">Belongs to the ribonucleoside diphosphate reductase large chain family.</text>
</comment>
<evidence type="ECO:0000256" key="4">
    <source>
        <dbReference type="ARBA" id="ARBA00023116"/>
    </source>
</evidence>
<evidence type="ECO:0000313" key="9">
    <source>
        <dbReference type="Proteomes" id="UP000799118"/>
    </source>
</evidence>
<dbReference type="PANTHER" id="PTHR11573:SF6">
    <property type="entry name" value="RIBONUCLEOSIDE-DIPHOSPHATE REDUCTASE LARGE SUBUNIT"/>
    <property type="match status" value="1"/>
</dbReference>
<gene>
    <name evidence="8" type="ORF">BT96DRAFT_950620</name>
</gene>
<evidence type="ECO:0000313" key="8">
    <source>
        <dbReference type="EMBL" id="KAE9384358.1"/>
    </source>
</evidence>
<dbReference type="Pfam" id="PF02867">
    <property type="entry name" value="Ribonuc_red_lgC"/>
    <property type="match status" value="1"/>
</dbReference>
<dbReference type="GO" id="GO:0009263">
    <property type="term" value="P:deoxyribonucleotide biosynthetic process"/>
    <property type="evidence" value="ECO:0007669"/>
    <property type="project" value="UniProtKB-KW"/>
</dbReference>
<organism evidence="8 9">
    <name type="scientific">Gymnopus androsaceus JB14</name>
    <dbReference type="NCBI Taxonomy" id="1447944"/>
    <lineage>
        <taxon>Eukaryota</taxon>
        <taxon>Fungi</taxon>
        <taxon>Dikarya</taxon>
        <taxon>Basidiomycota</taxon>
        <taxon>Agaricomycotina</taxon>
        <taxon>Agaricomycetes</taxon>
        <taxon>Agaricomycetidae</taxon>
        <taxon>Agaricales</taxon>
        <taxon>Marasmiineae</taxon>
        <taxon>Omphalotaceae</taxon>
        <taxon>Gymnopus</taxon>
    </lineage>
</organism>
<dbReference type="InterPro" id="IPR039718">
    <property type="entry name" value="Rrm1"/>
</dbReference>
<dbReference type="GO" id="GO:0005524">
    <property type="term" value="F:ATP binding"/>
    <property type="evidence" value="ECO:0007669"/>
    <property type="project" value="InterPro"/>
</dbReference>
<keyword evidence="4 6" id="KW-0215">Deoxyribonucleotide synthesis</keyword>
<evidence type="ECO:0000259" key="7">
    <source>
        <dbReference type="PROSITE" id="PS00089"/>
    </source>
</evidence>
<feature type="domain" description="Ribonucleotide reductase large subunit" evidence="7">
    <location>
        <begin position="322"/>
        <end position="344"/>
    </location>
</feature>
<dbReference type="GO" id="GO:0005971">
    <property type="term" value="C:ribonucleoside-diphosphate reductase complex"/>
    <property type="evidence" value="ECO:0007669"/>
    <property type="project" value="TreeGrafter"/>
</dbReference>
<dbReference type="UniPathway" id="UPA00326"/>
<dbReference type="PANTHER" id="PTHR11573">
    <property type="entry name" value="RIBONUCLEOSIDE-DIPHOSPHATE REDUCTASE LARGE CHAIN"/>
    <property type="match status" value="1"/>
</dbReference>
<dbReference type="InterPro" id="IPR000788">
    <property type="entry name" value="RNR_lg_C"/>
</dbReference>
<evidence type="ECO:0000256" key="5">
    <source>
        <dbReference type="ARBA" id="ARBA00024942"/>
    </source>
</evidence>
<keyword evidence="3 6" id="KW-0560">Oxidoreductase</keyword>
<sequence length="556" mass="61639">MPVKHLRTTFPSVIWLAISWLKFALNVHKHILQTYNLMSKQCFTHATPTLFNAGTPNLQMFSCFLVCMKDNSIEGIYDTLKSCALISKSAGGIDPTLLVQMAMPPLDILTRVVTSVLVLLPSTLNHGKEEVHAQDLFYTLWKLDLFMKQVKGGGNWSLFCPNKPLDFMRSTCYEQEGWAHGTIPTQKLWYAILKAQIETGNPFMLYKDACNAKSNQKNLSVIKSSNLCTKIVKYSSPDETTICNLASLTLPTYITKDISGKPMYDFRKLHDVAKTVAFNLNQASCKMAKADGPYEAWMGSPAQQGQLQYDLWGITPMDLWDWDMLKENIAKYGIRNPLLTAPMPTASTSQMFGFNECFEPYTSNIYTHCVLAGEFQVGVANADGNTLGGRQDYGSEQGQGGNMQLGLLGVLGSAAKATSFELDFADLDQLLGFFMSIMSSVGRYLSASAFYFVNHLLIFREEVNKVSFWTSVSNGSGGLTGKEQSLGRRGGENQQQQWQYAIKEWANFGTCAKWSFWVLVCWFEGGPAGAMKGFVLMALAVAVAWMQVEIGSEGGG</sequence>
<evidence type="ECO:0000256" key="1">
    <source>
        <dbReference type="ARBA" id="ARBA00010406"/>
    </source>
</evidence>
<comment type="function">
    <text evidence="5 6">Provides the precursors necessary for DNA synthesis. Catalyzes the biosynthesis of deoxyribonucleotides from the corresponding ribonucleotides.</text>
</comment>
<dbReference type="Gene3D" id="3.20.70.20">
    <property type="match status" value="3"/>
</dbReference>
<dbReference type="Pfam" id="PF00317">
    <property type="entry name" value="Ribonuc_red_lgN"/>
    <property type="match status" value="1"/>
</dbReference>